<dbReference type="RefSeq" id="WP_348523347.1">
    <property type="nucleotide sequence ID" value="NZ_BSUN01000001.1"/>
</dbReference>
<keyword evidence="6" id="KW-0811">Translocation</keyword>
<evidence type="ECO:0000256" key="2">
    <source>
        <dbReference type="ARBA" id="ARBA00022475"/>
    </source>
</evidence>
<comment type="caution">
    <text evidence="10">The sequence shown here is derived from an EMBL/GenBank/DDBJ whole genome shotgun (WGS) entry which is preliminary data.</text>
</comment>
<feature type="region of interest" description="Disordered" evidence="8">
    <location>
        <begin position="118"/>
        <end position="137"/>
    </location>
</feature>
<dbReference type="Pfam" id="PF21760">
    <property type="entry name" value="SecD_1st"/>
    <property type="match status" value="1"/>
</dbReference>
<reference evidence="11" key="1">
    <citation type="journal article" date="2019" name="Int. J. Syst. Evol. Microbiol.">
        <title>The Global Catalogue of Microorganisms (GCM) 10K type strain sequencing project: providing services to taxonomists for standard genome sequencing and annotation.</title>
        <authorList>
            <consortium name="The Broad Institute Genomics Platform"/>
            <consortium name="The Broad Institute Genome Sequencing Center for Infectious Disease"/>
            <person name="Wu L."/>
            <person name="Ma J."/>
        </authorList>
    </citation>
    <scope>NUCLEOTIDE SEQUENCE [LARGE SCALE GENOMIC DNA]</scope>
    <source>
        <strain evidence="11">NBRC 112299</strain>
    </source>
</reference>
<feature type="domain" description="Protein translocase subunit SecDF P1" evidence="9">
    <location>
        <begin position="70"/>
        <end position="111"/>
    </location>
</feature>
<evidence type="ECO:0000256" key="5">
    <source>
        <dbReference type="ARBA" id="ARBA00022989"/>
    </source>
</evidence>
<name>A0ABQ6IAR8_9MICO</name>
<keyword evidence="2" id="KW-1003">Cell membrane</keyword>
<proteinExistence type="predicted"/>
<accession>A0ABQ6IAR8</accession>
<gene>
    <name evidence="10" type="ORF">GCM10025876_00580</name>
</gene>
<dbReference type="InterPro" id="IPR048631">
    <property type="entry name" value="SecD_1st"/>
</dbReference>
<evidence type="ECO:0000259" key="9">
    <source>
        <dbReference type="Pfam" id="PF21760"/>
    </source>
</evidence>
<sequence length="177" mass="18764">MSQATKGARKALIWLGAILALIYGGLAVGAATGVTSWTPGLALDLAGGRQIILAPVLEEGATQQIDQSDLDQAVEIIRRRVDASGVAEAEITTQGNNIVVALPGNPDQATVDLVAQSAQAPVPPRADDRRPEPHDVHVGHPRAQRVRFGLRGAFGFGRCLDVARTRGQRQRDGQRRG</sequence>
<dbReference type="EMBL" id="BSUN01000001">
    <property type="protein sequence ID" value="GMA33854.1"/>
    <property type="molecule type" value="Genomic_DNA"/>
</dbReference>
<evidence type="ECO:0000256" key="3">
    <source>
        <dbReference type="ARBA" id="ARBA00022692"/>
    </source>
</evidence>
<organism evidence="10 11">
    <name type="scientific">Demequina litorisediminis</name>
    <dbReference type="NCBI Taxonomy" id="1849022"/>
    <lineage>
        <taxon>Bacteria</taxon>
        <taxon>Bacillati</taxon>
        <taxon>Actinomycetota</taxon>
        <taxon>Actinomycetes</taxon>
        <taxon>Micrococcales</taxon>
        <taxon>Demequinaceae</taxon>
        <taxon>Demequina</taxon>
    </lineage>
</organism>
<evidence type="ECO:0000256" key="1">
    <source>
        <dbReference type="ARBA" id="ARBA00022448"/>
    </source>
</evidence>
<feature type="compositionally biased region" description="Basic and acidic residues" evidence="8">
    <location>
        <begin position="125"/>
        <end position="137"/>
    </location>
</feature>
<keyword evidence="1" id="KW-0813">Transport</keyword>
<evidence type="ECO:0000256" key="8">
    <source>
        <dbReference type="SAM" id="MobiDB-lite"/>
    </source>
</evidence>
<evidence type="ECO:0000313" key="10">
    <source>
        <dbReference type="EMBL" id="GMA33854.1"/>
    </source>
</evidence>
<evidence type="ECO:0000256" key="7">
    <source>
        <dbReference type="ARBA" id="ARBA00023136"/>
    </source>
</evidence>
<keyword evidence="5" id="KW-1133">Transmembrane helix</keyword>
<evidence type="ECO:0000256" key="6">
    <source>
        <dbReference type="ARBA" id="ARBA00023010"/>
    </source>
</evidence>
<dbReference type="PANTHER" id="PTHR30081">
    <property type="entry name" value="PROTEIN-EXPORT MEMBRANE PROTEIN SEC"/>
    <property type="match status" value="1"/>
</dbReference>
<evidence type="ECO:0000313" key="11">
    <source>
        <dbReference type="Proteomes" id="UP001157125"/>
    </source>
</evidence>
<protein>
    <recommendedName>
        <fullName evidence="9">Protein translocase subunit SecDF P1 domain-containing protein</fullName>
    </recommendedName>
</protein>
<dbReference type="Gene3D" id="3.30.70.3220">
    <property type="match status" value="1"/>
</dbReference>
<dbReference type="Proteomes" id="UP001157125">
    <property type="component" value="Unassembled WGS sequence"/>
</dbReference>
<keyword evidence="3" id="KW-0812">Transmembrane</keyword>
<keyword evidence="7" id="KW-0472">Membrane</keyword>
<evidence type="ECO:0000256" key="4">
    <source>
        <dbReference type="ARBA" id="ARBA00022927"/>
    </source>
</evidence>
<keyword evidence="11" id="KW-1185">Reference proteome</keyword>
<keyword evidence="4" id="KW-0653">Protein transport</keyword>
<dbReference type="PANTHER" id="PTHR30081:SF8">
    <property type="entry name" value="PROTEIN TRANSLOCASE SUBUNIT SECF"/>
    <property type="match status" value="1"/>
</dbReference>
<dbReference type="InterPro" id="IPR022813">
    <property type="entry name" value="SecD/SecF_arch_bac"/>
</dbReference>